<evidence type="ECO:0000256" key="7">
    <source>
        <dbReference type="ARBA" id="ARBA00023136"/>
    </source>
</evidence>
<dbReference type="AlphaFoldDB" id="D3PHQ7"/>
<keyword evidence="7 8" id="KW-0472">Membrane</keyword>
<keyword evidence="5" id="KW-0256">Endoplasmic reticulum</keyword>
<dbReference type="PANTHER" id="PTHR10778">
    <property type="entry name" value="SOLUTE CARRIER FAMILY 35 MEMBER B"/>
    <property type="match status" value="1"/>
</dbReference>
<keyword evidence="4 8" id="KW-0812">Transmembrane</keyword>
<evidence type="ECO:0000256" key="5">
    <source>
        <dbReference type="ARBA" id="ARBA00022824"/>
    </source>
</evidence>
<reference evidence="9" key="1">
    <citation type="submission" date="2010-03" db="EMBL/GenBank/DDBJ databases">
        <title>Atlantic Lepeophtheirus salmonis ESTs and full-length cDNAs.</title>
        <authorList>
            <person name="Yasuike M."/>
            <person name="von Schalburg K."/>
            <person name="Cooper G."/>
            <person name="Leong J."/>
            <person name="Nilsen F."/>
            <person name="Jones S.R.M."/>
            <person name="Koop B.F."/>
        </authorList>
    </citation>
    <scope>NUCLEOTIDE SEQUENCE</scope>
    <source>
        <strain evidence="9">Atlantic form</strain>
        <tissue evidence="9">Mixed tissue</tissue>
    </source>
</reference>
<organism evidence="9">
    <name type="scientific">Lepeophtheirus salmonis</name>
    <name type="common">Salmon louse</name>
    <name type="synonym">Caligus salmonis</name>
    <dbReference type="NCBI Taxonomy" id="72036"/>
    <lineage>
        <taxon>Eukaryota</taxon>
        <taxon>Metazoa</taxon>
        <taxon>Ecdysozoa</taxon>
        <taxon>Arthropoda</taxon>
        <taxon>Crustacea</taxon>
        <taxon>Multicrustacea</taxon>
        <taxon>Hexanauplia</taxon>
        <taxon>Copepoda</taxon>
        <taxon>Siphonostomatoida</taxon>
        <taxon>Caligidae</taxon>
        <taxon>Lepeophtheirus</taxon>
    </lineage>
</organism>
<reference evidence="10" key="2">
    <citation type="submission" date="2014-05" db="EMBL/GenBank/DDBJ databases">
        <authorList>
            <person name="Chronopoulou M."/>
        </authorList>
    </citation>
    <scope>NUCLEOTIDE SEQUENCE</scope>
    <source>
        <tissue evidence="10">Whole organism</tissue>
    </source>
</reference>
<dbReference type="InterPro" id="IPR013657">
    <property type="entry name" value="SCL35B1-4/HUT1"/>
</dbReference>
<dbReference type="SUPFAM" id="SSF103481">
    <property type="entry name" value="Multidrug resistance efflux transporter EmrE"/>
    <property type="match status" value="2"/>
</dbReference>
<comment type="subcellular location">
    <subcellularLocation>
        <location evidence="1">Endoplasmic reticulum membrane</location>
        <topology evidence="1">Multi-pass membrane protein</topology>
    </subcellularLocation>
</comment>
<feature type="transmembrane region" description="Helical" evidence="8">
    <location>
        <begin position="9"/>
        <end position="28"/>
    </location>
</feature>
<dbReference type="EMBL" id="HACA01022882">
    <property type="protein sequence ID" value="CDW40243.1"/>
    <property type="molecule type" value="Transcribed_RNA"/>
</dbReference>
<sequence length="328" mass="36809">MNDSGKKNLKFLSCVFGIFGFYFLYGILQERITRVNYGDERFTYIFALIFVQCIFNLFYAIFVSKFFFKTSPTNDSTPNSYFMIAAFTYLTAMVASNKALAWVNYPTQVIGKSCKPIPVMILGVLIGGKRYPLKKYFFILLVVIGIVLFMYKDQGKASSEKDDAFSLGIGELLLILSLTCDGLTGAVQERLKSTYRTSSTAMMMNMNLWSIVYSGIVILYTGELIDFLSFIKRHPDFMPQLLSFCFASALGQLFIYICVADFGPLPCSIITTTRKFFTVLGSVIFFGNSLISRQWIGTLFVFTGLILDGIFGKSAPSPIQIGRVSKVN</sequence>
<dbReference type="OrthoDB" id="78344at2759"/>
<feature type="transmembrane region" description="Helical" evidence="8">
    <location>
        <begin position="80"/>
        <end position="103"/>
    </location>
</feature>
<name>D3PHQ7_LEPSM</name>
<evidence type="ECO:0000256" key="1">
    <source>
        <dbReference type="ARBA" id="ARBA00004477"/>
    </source>
</evidence>
<evidence type="ECO:0000313" key="9">
    <source>
        <dbReference type="EMBL" id="ADD38093.1"/>
    </source>
</evidence>
<evidence type="ECO:0000313" key="10">
    <source>
        <dbReference type="EMBL" id="CDW40243.1"/>
    </source>
</evidence>
<feature type="transmembrane region" description="Helical" evidence="8">
    <location>
        <begin position="208"/>
        <end position="231"/>
    </location>
</feature>
<proteinExistence type="evidence at transcript level"/>
<comment type="similarity">
    <text evidence="2">Belongs to the nucleotide-sugar transporter family. SLC35B subfamily.</text>
</comment>
<dbReference type="OMA" id="CGAIGQV"/>
<accession>D3PHQ7</accession>
<dbReference type="EMBL" id="BT121163">
    <property type="protein sequence ID" value="ADD38093.1"/>
    <property type="molecule type" value="mRNA"/>
</dbReference>
<evidence type="ECO:0000256" key="8">
    <source>
        <dbReference type="SAM" id="Phobius"/>
    </source>
</evidence>
<feature type="transmembrane region" description="Helical" evidence="8">
    <location>
        <begin position="44"/>
        <end position="68"/>
    </location>
</feature>
<feature type="transmembrane region" description="Helical" evidence="8">
    <location>
        <begin position="135"/>
        <end position="152"/>
    </location>
</feature>
<dbReference type="InterPro" id="IPR037185">
    <property type="entry name" value="EmrE-like"/>
</dbReference>
<dbReference type="PANTHER" id="PTHR10778:SF10">
    <property type="entry name" value="SOLUTE CARRIER FAMILY 35 MEMBER B1"/>
    <property type="match status" value="1"/>
</dbReference>
<feature type="transmembrane region" description="Helical" evidence="8">
    <location>
        <begin position="164"/>
        <end position="187"/>
    </location>
</feature>
<dbReference type="Pfam" id="PF08449">
    <property type="entry name" value="UAA"/>
    <property type="match status" value="1"/>
</dbReference>
<feature type="transmembrane region" description="Helical" evidence="8">
    <location>
        <begin position="276"/>
        <end position="296"/>
    </location>
</feature>
<evidence type="ECO:0000256" key="4">
    <source>
        <dbReference type="ARBA" id="ARBA00022692"/>
    </source>
</evidence>
<keyword evidence="6 8" id="KW-1133">Transmembrane helix</keyword>
<gene>
    <name evidence="9" type="primary">S35B1</name>
</gene>
<evidence type="ECO:0000256" key="2">
    <source>
        <dbReference type="ARBA" id="ARBA00010694"/>
    </source>
</evidence>
<dbReference type="GO" id="GO:0005459">
    <property type="term" value="F:UDP-galactose transmembrane transporter activity"/>
    <property type="evidence" value="ECO:0007669"/>
    <property type="project" value="TreeGrafter"/>
</dbReference>
<dbReference type="GO" id="GO:0005460">
    <property type="term" value="F:UDP-glucose transmembrane transporter activity"/>
    <property type="evidence" value="ECO:0007669"/>
    <property type="project" value="TreeGrafter"/>
</dbReference>
<feature type="transmembrane region" description="Helical" evidence="8">
    <location>
        <begin position="237"/>
        <end position="264"/>
    </location>
</feature>
<dbReference type="GO" id="GO:0000139">
    <property type="term" value="C:Golgi membrane"/>
    <property type="evidence" value="ECO:0007669"/>
    <property type="project" value="TreeGrafter"/>
</dbReference>
<dbReference type="GO" id="GO:0005789">
    <property type="term" value="C:endoplasmic reticulum membrane"/>
    <property type="evidence" value="ECO:0007669"/>
    <property type="project" value="UniProtKB-SubCell"/>
</dbReference>
<evidence type="ECO:0000256" key="6">
    <source>
        <dbReference type="ARBA" id="ARBA00022989"/>
    </source>
</evidence>
<evidence type="ECO:0000256" key="3">
    <source>
        <dbReference type="ARBA" id="ARBA00022448"/>
    </source>
</evidence>
<protein>
    <submittedName>
        <fullName evidence="9 10">Solute carrier family 35 member B1</fullName>
    </submittedName>
</protein>
<keyword evidence="3" id="KW-0813">Transport</keyword>